<dbReference type="GO" id="GO:0016020">
    <property type="term" value="C:membrane"/>
    <property type="evidence" value="ECO:0007669"/>
    <property type="project" value="UniProtKB-SubCell"/>
</dbReference>
<protein>
    <submittedName>
        <fullName evidence="12">Multidrug resistance-associated protein 5</fullName>
    </submittedName>
</protein>
<proteinExistence type="predicted"/>
<dbReference type="FunFam" id="3.40.50.300:FF:000163">
    <property type="entry name" value="Multidrug resistance-associated protein member 4"/>
    <property type="match status" value="1"/>
</dbReference>
<comment type="subcellular location">
    <subcellularLocation>
        <location evidence="1">Membrane</location>
        <topology evidence="1">Multi-pass membrane protein</topology>
    </subcellularLocation>
</comment>
<gene>
    <name evidence="12" type="ORF">GQ607_012630</name>
</gene>
<feature type="domain" description="ABC transmembrane type-1" evidence="11">
    <location>
        <begin position="370"/>
        <end position="645"/>
    </location>
</feature>
<organism evidence="12 13">
    <name type="scientific">Colletotrichum asianum</name>
    <dbReference type="NCBI Taxonomy" id="702518"/>
    <lineage>
        <taxon>Eukaryota</taxon>
        <taxon>Fungi</taxon>
        <taxon>Dikarya</taxon>
        <taxon>Ascomycota</taxon>
        <taxon>Pezizomycotina</taxon>
        <taxon>Sordariomycetes</taxon>
        <taxon>Hypocreomycetidae</taxon>
        <taxon>Glomerellales</taxon>
        <taxon>Glomerellaceae</taxon>
        <taxon>Colletotrichum</taxon>
        <taxon>Colletotrichum gloeosporioides species complex</taxon>
    </lineage>
</organism>
<evidence type="ECO:0000256" key="8">
    <source>
        <dbReference type="SAM" id="MobiDB-lite"/>
    </source>
</evidence>
<evidence type="ECO:0000256" key="7">
    <source>
        <dbReference type="ARBA" id="ARBA00023136"/>
    </source>
</evidence>
<dbReference type="InterPro" id="IPR027417">
    <property type="entry name" value="P-loop_NTPase"/>
</dbReference>
<dbReference type="CDD" id="cd03250">
    <property type="entry name" value="ABCC_MRP_domain1"/>
    <property type="match status" value="1"/>
</dbReference>
<feature type="region of interest" description="Disordered" evidence="8">
    <location>
        <begin position="59"/>
        <end position="84"/>
    </location>
</feature>
<evidence type="ECO:0000256" key="2">
    <source>
        <dbReference type="ARBA" id="ARBA00022448"/>
    </source>
</evidence>
<dbReference type="GO" id="GO:0016887">
    <property type="term" value="F:ATP hydrolysis activity"/>
    <property type="evidence" value="ECO:0007669"/>
    <property type="project" value="InterPro"/>
</dbReference>
<dbReference type="CDD" id="cd18606">
    <property type="entry name" value="ABC_6TM_YOR1_D2_like"/>
    <property type="match status" value="1"/>
</dbReference>
<comment type="caution">
    <text evidence="12">The sequence shown here is derived from an EMBL/GenBank/DDBJ whole genome shotgun (WGS) entry which is preliminary data.</text>
</comment>
<dbReference type="OrthoDB" id="6500128at2759"/>
<feature type="transmembrane region" description="Helical" evidence="9">
    <location>
        <begin position="408"/>
        <end position="430"/>
    </location>
</feature>
<dbReference type="AlphaFoldDB" id="A0A8H3W467"/>
<dbReference type="Pfam" id="PF00664">
    <property type="entry name" value="ABC_membrane"/>
    <property type="match status" value="1"/>
</dbReference>
<dbReference type="SMART" id="SM00382">
    <property type="entry name" value="AAA"/>
    <property type="match status" value="2"/>
</dbReference>
<keyword evidence="13" id="KW-1185">Reference proteome</keyword>
<dbReference type="PROSITE" id="PS00211">
    <property type="entry name" value="ABC_TRANSPORTER_1"/>
    <property type="match status" value="2"/>
</dbReference>
<dbReference type="InterPro" id="IPR036640">
    <property type="entry name" value="ABC1_TM_sf"/>
</dbReference>
<evidence type="ECO:0000259" key="10">
    <source>
        <dbReference type="PROSITE" id="PS50893"/>
    </source>
</evidence>
<feature type="transmembrane region" description="Helical" evidence="9">
    <location>
        <begin position="365"/>
        <end position="388"/>
    </location>
</feature>
<feature type="transmembrane region" description="Helical" evidence="9">
    <location>
        <begin position="618"/>
        <end position="637"/>
    </location>
</feature>
<feature type="transmembrane region" description="Helical" evidence="9">
    <location>
        <begin position="507"/>
        <end position="524"/>
    </location>
</feature>
<dbReference type="InterPro" id="IPR011527">
    <property type="entry name" value="ABC1_TM_dom"/>
</dbReference>
<dbReference type="SUPFAM" id="SSF52540">
    <property type="entry name" value="P-loop containing nucleoside triphosphate hydrolases"/>
    <property type="match status" value="2"/>
</dbReference>
<reference evidence="12 13" key="1">
    <citation type="submission" date="2019-12" db="EMBL/GenBank/DDBJ databases">
        <title>A genome sequence resource for the geographically widespread anthracnose pathogen Colletotrichum asianum.</title>
        <authorList>
            <person name="Meng Y."/>
        </authorList>
    </citation>
    <scope>NUCLEOTIDE SEQUENCE [LARGE SCALE GENOMIC DNA]</scope>
    <source>
        <strain evidence="12 13">ICMP 18580</strain>
    </source>
</reference>
<evidence type="ECO:0000256" key="4">
    <source>
        <dbReference type="ARBA" id="ARBA00022741"/>
    </source>
</evidence>
<keyword evidence="5" id="KW-0067">ATP-binding</keyword>
<evidence type="ECO:0000256" key="5">
    <source>
        <dbReference type="ARBA" id="ARBA00022840"/>
    </source>
</evidence>
<evidence type="ECO:0000256" key="1">
    <source>
        <dbReference type="ARBA" id="ARBA00004141"/>
    </source>
</evidence>
<keyword evidence="4" id="KW-0547">Nucleotide-binding</keyword>
<evidence type="ECO:0000259" key="11">
    <source>
        <dbReference type="PROSITE" id="PS50929"/>
    </source>
</evidence>
<dbReference type="PANTHER" id="PTHR24223">
    <property type="entry name" value="ATP-BINDING CASSETTE SUB-FAMILY C"/>
    <property type="match status" value="1"/>
</dbReference>
<evidence type="ECO:0000256" key="9">
    <source>
        <dbReference type="SAM" id="Phobius"/>
    </source>
</evidence>
<sequence>MRFPLSIFPVAVGQVIDALASVMRVQEFLLAEEASEDAIQDHGNDNAIVVRDATFTWEQTRSRQSSDGSVIDEKRVESPNTSMSQDTFQIPELNLTVGRSELVAVIGNVGSGKSSLLAALAGEMRKTTGTVMFGATRAFCPQNAWIQNATVRENIIFGRDFDRSLYDRVTQACALLPDFKMLPNGDDTEIGERGITVSGGQKQRINIARAIYFNADIILMDDPLSAVDAEVGRHVMEGAICGLLANKCRILATHSLHVLHKCDRIIWLDGGRVKADGTYHDLMDHNGEFAELMTLAATTDDKSKNADGEDLSGHVEKEVNLQTPEKTATSKSTSSQIALMQAEERAVEAVSWDVYVGYLRAAGSLMIAPLVIFLLTIAQVAYIATGLWLSWWTAGQFPLTLSGWLGTYAGLGFAQAISIFAFFVCVSIFGTKASRHMFQMAMSRVLRAPMAFFDTTPLGRITNRFSKDVDVMDNKLTDSLRMYFMTIGNIIAVFALIIAYFHIFVAAMVPLALIYLFATSYYNYSAREIKRHEAIQRSNVLAKVSEAIYGHSTIRAYGVQGHFVNTIRRAIDDFDGAYFLTFANQCWLGLRLDAIGLILIFVIGLLIVTSRFSVHPSIGGLVLSYMLSIINICSFAVRQMAEVQNDMNSTERVYYYGHRLAEEPPAHLGQLPTDWPHAGGIVFNNVQLRYRPRLPLALKGVSLQVKGGERVGIIGRTGSGKSTIIQALFRIVNLSSGSISIDGVDISQIGLGTVRSNLDPFDEHSDLDLWSALRKSGLVDETGANNITLDSPVDEEGLNFSLGQRQLMALARALVKDSKIIVCDEATSSVDFATDEKVQQTLGNLKGKTFLCIAHRLRTIIGYDRICVMDQGHVAELDSPINLYDWGASSGTCVRRVALAEATS</sequence>
<dbReference type="InterPro" id="IPR003593">
    <property type="entry name" value="AAA+_ATPase"/>
</dbReference>
<feature type="domain" description="ABC transporter" evidence="10">
    <location>
        <begin position="681"/>
        <end position="896"/>
    </location>
</feature>
<dbReference type="EMBL" id="WOWK01000086">
    <property type="protein sequence ID" value="KAF0320209.1"/>
    <property type="molecule type" value="Genomic_DNA"/>
</dbReference>
<dbReference type="Gene3D" id="3.40.50.300">
    <property type="entry name" value="P-loop containing nucleotide triphosphate hydrolases"/>
    <property type="match status" value="2"/>
</dbReference>
<keyword evidence="3 9" id="KW-0812">Transmembrane</keyword>
<feature type="transmembrane region" description="Helical" evidence="9">
    <location>
        <begin position="594"/>
        <end position="612"/>
    </location>
</feature>
<dbReference type="GO" id="GO:0005524">
    <property type="term" value="F:ATP binding"/>
    <property type="evidence" value="ECO:0007669"/>
    <property type="project" value="UniProtKB-KW"/>
</dbReference>
<keyword evidence="6 9" id="KW-1133">Transmembrane helix</keyword>
<accession>A0A8H3W467</accession>
<dbReference type="InterPro" id="IPR003439">
    <property type="entry name" value="ABC_transporter-like_ATP-bd"/>
</dbReference>
<dbReference type="PROSITE" id="PS50929">
    <property type="entry name" value="ABC_TM1F"/>
    <property type="match status" value="1"/>
</dbReference>
<feature type="domain" description="ABC transporter" evidence="10">
    <location>
        <begin position="74"/>
        <end position="295"/>
    </location>
</feature>
<dbReference type="InterPro" id="IPR050173">
    <property type="entry name" value="ABC_transporter_C-like"/>
</dbReference>
<dbReference type="Pfam" id="PF00005">
    <property type="entry name" value="ABC_tran"/>
    <property type="match status" value="2"/>
</dbReference>
<dbReference type="FunFam" id="3.40.50.300:FF:000997">
    <property type="entry name" value="Multidrug resistance-associated protein 1"/>
    <property type="match status" value="1"/>
</dbReference>
<dbReference type="Gene3D" id="1.20.1560.10">
    <property type="entry name" value="ABC transporter type 1, transmembrane domain"/>
    <property type="match status" value="1"/>
</dbReference>
<evidence type="ECO:0000256" key="6">
    <source>
        <dbReference type="ARBA" id="ARBA00022989"/>
    </source>
</evidence>
<dbReference type="GO" id="GO:0140359">
    <property type="term" value="F:ABC-type transporter activity"/>
    <property type="evidence" value="ECO:0007669"/>
    <property type="project" value="InterPro"/>
</dbReference>
<feature type="transmembrane region" description="Helical" evidence="9">
    <location>
        <begin position="482"/>
        <end position="501"/>
    </location>
</feature>
<feature type="compositionally biased region" description="Polar residues" evidence="8">
    <location>
        <begin position="59"/>
        <end position="68"/>
    </location>
</feature>
<name>A0A8H3W467_9PEZI</name>
<keyword evidence="7 9" id="KW-0472">Membrane</keyword>
<dbReference type="SUPFAM" id="SSF90123">
    <property type="entry name" value="ABC transporter transmembrane region"/>
    <property type="match status" value="1"/>
</dbReference>
<dbReference type="PROSITE" id="PS50893">
    <property type="entry name" value="ABC_TRANSPORTER_2"/>
    <property type="match status" value="2"/>
</dbReference>
<dbReference type="Proteomes" id="UP000434172">
    <property type="component" value="Unassembled WGS sequence"/>
</dbReference>
<dbReference type="PANTHER" id="PTHR24223:SF464">
    <property type="entry name" value="ABC-TYPE TRANSPORTER CICA"/>
    <property type="match status" value="1"/>
</dbReference>
<dbReference type="FunFam" id="1.20.1560.10:FF:000010">
    <property type="entry name" value="Multidrug resistance-associated ABC transporter"/>
    <property type="match status" value="1"/>
</dbReference>
<evidence type="ECO:0000313" key="13">
    <source>
        <dbReference type="Proteomes" id="UP000434172"/>
    </source>
</evidence>
<dbReference type="CDD" id="cd03244">
    <property type="entry name" value="ABCC_MRP_domain2"/>
    <property type="match status" value="1"/>
</dbReference>
<evidence type="ECO:0000313" key="12">
    <source>
        <dbReference type="EMBL" id="KAF0320209.1"/>
    </source>
</evidence>
<keyword evidence="2" id="KW-0813">Transport</keyword>
<evidence type="ECO:0000256" key="3">
    <source>
        <dbReference type="ARBA" id="ARBA00022692"/>
    </source>
</evidence>
<dbReference type="InterPro" id="IPR017871">
    <property type="entry name" value="ABC_transporter-like_CS"/>
</dbReference>